<evidence type="ECO:0000313" key="8">
    <source>
        <dbReference type="EMBL" id="CDW78665.1"/>
    </source>
</evidence>
<gene>
    <name evidence="8" type="primary">Contig3545.g3782</name>
    <name evidence="8" type="ORF">STYLEM_7646</name>
</gene>
<dbReference type="PANTHER" id="PTHR24345:SF0">
    <property type="entry name" value="CELL CYCLE SERINE_THREONINE-PROTEIN KINASE CDC5_MSD2"/>
    <property type="match status" value="1"/>
</dbReference>
<dbReference type="OrthoDB" id="68483at2759"/>
<dbReference type="Gene3D" id="1.10.510.10">
    <property type="entry name" value="Transferase(Phosphotransferase) domain 1"/>
    <property type="match status" value="1"/>
</dbReference>
<keyword evidence="5" id="KW-0067">ATP-binding</keyword>
<protein>
    <submittedName>
        <fullName evidence="8">Protein kinase domain containing protein</fullName>
    </submittedName>
</protein>
<proteinExistence type="predicted"/>
<dbReference type="GO" id="GO:0004674">
    <property type="term" value="F:protein serine/threonine kinase activity"/>
    <property type="evidence" value="ECO:0007669"/>
    <property type="project" value="UniProtKB-KW"/>
</dbReference>
<feature type="region of interest" description="Disordered" evidence="6">
    <location>
        <begin position="1"/>
        <end position="27"/>
    </location>
</feature>
<dbReference type="InterPro" id="IPR011009">
    <property type="entry name" value="Kinase-like_dom_sf"/>
</dbReference>
<dbReference type="AlphaFoldDB" id="A0A078A8R4"/>
<organism evidence="8 9">
    <name type="scientific">Stylonychia lemnae</name>
    <name type="common">Ciliate</name>
    <dbReference type="NCBI Taxonomy" id="5949"/>
    <lineage>
        <taxon>Eukaryota</taxon>
        <taxon>Sar</taxon>
        <taxon>Alveolata</taxon>
        <taxon>Ciliophora</taxon>
        <taxon>Intramacronucleata</taxon>
        <taxon>Spirotrichea</taxon>
        <taxon>Stichotrichia</taxon>
        <taxon>Sporadotrichida</taxon>
        <taxon>Oxytrichidae</taxon>
        <taxon>Stylonychinae</taxon>
        <taxon>Stylonychia</taxon>
    </lineage>
</organism>
<evidence type="ECO:0000256" key="2">
    <source>
        <dbReference type="ARBA" id="ARBA00022679"/>
    </source>
</evidence>
<dbReference type="InterPro" id="IPR008271">
    <property type="entry name" value="Ser/Thr_kinase_AS"/>
</dbReference>
<dbReference type="PANTHER" id="PTHR24345">
    <property type="entry name" value="SERINE/THREONINE-PROTEIN KINASE PLK"/>
    <property type="match status" value="1"/>
</dbReference>
<dbReference type="EMBL" id="CCKQ01007309">
    <property type="protein sequence ID" value="CDW78665.1"/>
    <property type="molecule type" value="Genomic_DNA"/>
</dbReference>
<keyword evidence="2" id="KW-0808">Transferase</keyword>
<evidence type="ECO:0000256" key="3">
    <source>
        <dbReference type="ARBA" id="ARBA00022741"/>
    </source>
</evidence>
<accession>A0A078A8R4</accession>
<feature type="domain" description="Protein kinase" evidence="7">
    <location>
        <begin position="71"/>
        <end position="377"/>
    </location>
</feature>
<evidence type="ECO:0000313" key="9">
    <source>
        <dbReference type="Proteomes" id="UP000039865"/>
    </source>
</evidence>
<evidence type="ECO:0000259" key="7">
    <source>
        <dbReference type="PROSITE" id="PS50011"/>
    </source>
</evidence>
<reference evidence="8 9" key="1">
    <citation type="submission" date="2014-06" db="EMBL/GenBank/DDBJ databases">
        <authorList>
            <person name="Swart Estienne"/>
        </authorList>
    </citation>
    <scope>NUCLEOTIDE SEQUENCE [LARGE SCALE GENOMIC DNA]</scope>
    <source>
        <strain evidence="8 9">130c</strain>
    </source>
</reference>
<evidence type="ECO:0000256" key="5">
    <source>
        <dbReference type="ARBA" id="ARBA00022840"/>
    </source>
</evidence>
<sequence length="391" mass="46642">MQKQLSINPKQDKIQSSPEFHPLSKKPTIDLDKIIESEEKKDDEPEYRQINRVDIESFELDEGTKVINGELRLYEKIGYGGFCKVYKALVTYIDEDDGEIVNKEMAVKNFNKHTLHKTYTRFDKNGQIENASQLDKIYEEIDVWERLEHEKLCRIFCLYEDDDQMYLVMQYCEHGTILNYQEDKQNPNNKNFVRNKKVHELAREQVDLKYLGIYKYSEEEEIAKYLFRQVAIALQYLHNDAKVAHRDIKPENILYIYEDLVKVSDFTLAMRIESEDECVYGQEGTIYYLPPESLAYEKYKPKPMDIWAFGVSLYNYLTLKQPFFGELEEEIKNRILNEEPQYFDWFSDDLKDLLKKVLEKDPNKRLDINGVLDHIWMQNEPEEEFEEEAEA</sequence>
<dbReference type="SMART" id="SM00220">
    <property type="entry name" value="S_TKc"/>
    <property type="match status" value="1"/>
</dbReference>
<evidence type="ECO:0000256" key="1">
    <source>
        <dbReference type="ARBA" id="ARBA00022527"/>
    </source>
</evidence>
<dbReference type="OMA" id="WERLEHE"/>
<dbReference type="PROSITE" id="PS50011">
    <property type="entry name" value="PROTEIN_KINASE_DOM"/>
    <property type="match status" value="1"/>
</dbReference>
<keyword evidence="9" id="KW-1185">Reference proteome</keyword>
<dbReference type="SUPFAM" id="SSF56112">
    <property type="entry name" value="Protein kinase-like (PK-like)"/>
    <property type="match status" value="1"/>
</dbReference>
<keyword evidence="3" id="KW-0547">Nucleotide-binding</keyword>
<evidence type="ECO:0000256" key="6">
    <source>
        <dbReference type="SAM" id="MobiDB-lite"/>
    </source>
</evidence>
<dbReference type="Proteomes" id="UP000039865">
    <property type="component" value="Unassembled WGS sequence"/>
</dbReference>
<dbReference type="GO" id="GO:0005634">
    <property type="term" value="C:nucleus"/>
    <property type="evidence" value="ECO:0007669"/>
    <property type="project" value="TreeGrafter"/>
</dbReference>
<feature type="compositionally biased region" description="Polar residues" evidence="6">
    <location>
        <begin position="1"/>
        <end position="18"/>
    </location>
</feature>
<dbReference type="InterPro" id="IPR000719">
    <property type="entry name" value="Prot_kinase_dom"/>
</dbReference>
<dbReference type="Pfam" id="PF00069">
    <property type="entry name" value="Pkinase"/>
    <property type="match status" value="1"/>
</dbReference>
<dbReference type="PROSITE" id="PS00108">
    <property type="entry name" value="PROTEIN_KINASE_ST"/>
    <property type="match status" value="1"/>
</dbReference>
<name>A0A078A8R4_STYLE</name>
<keyword evidence="4 8" id="KW-0418">Kinase</keyword>
<dbReference type="InParanoid" id="A0A078A8R4"/>
<keyword evidence="1" id="KW-0723">Serine/threonine-protein kinase</keyword>
<dbReference type="GO" id="GO:0005524">
    <property type="term" value="F:ATP binding"/>
    <property type="evidence" value="ECO:0007669"/>
    <property type="project" value="UniProtKB-KW"/>
</dbReference>
<evidence type="ECO:0000256" key="4">
    <source>
        <dbReference type="ARBA" id="ARBA00022777"/>
    </source>
</evidence>